<evidence type="ECO:0000313" key="4">
    <source>
        <dbReference type="Proteomes" id="UP001500191"/>
    </source>
</evidence>
<evidence type="ECO:0000256" key="1">
    <source>
        <dbReference type="SAM" id="MobiDB-lite"/>
    </source>
</evidence>
<dbReference type="PROSITE" id="PS51278">
    <property type="entry name" value="GATASE_TYPE_2"/>
    <property type="match status" value="1"/>
</dbReference>
<organism evidence="3 4">
    <name type="scientific">Deinococcus depolymerans</name>
    <dbReference type="NCBI Taxonomy" id="392408"/>
    <lineage>
        <taxon>Bacteria</taxon>
        <taxon>Thermotogati</taxon>
        <taxon>Deinococcota</taxon>
        <taxon>Deinococci</taxon>
        <taxon>Deinococcales</taxon>
        <taxon>Deinococcaceae</taxon>
        <taxon>Deinococcus</taxon>
    </lineage>
</organism>
<dbReference type="InterPro" id="IPR029055">
    <property type="entry name" value="Ntn_hydrolases_N"/>
</dbReference>
<keyword evidence="4" id="KW-1185">Reference proteome</keyword>
<dbReference type="CDD" id="cd00352">
    <property type="entry name" value="Gn_AT_II"/>
    <property type="match status" value="1"/>
</dbReference>
<dbReference type="Gene3D" id="3.60.20.10">
    <property type="entry name" value="Glutamine Phosphoribosylpyrophosphate, subunit 1, domain 1"/>
    <property type="match status" value="1"/>
</dbReference>
<gene>
    <name evidence="3" type="ORF">GCM10008937_15450</name>
</gene>
<dbReference type="SUPFAM" id="SSF56235">
    <property type="entry name" value="N-terminal nucleophile aminohydrolases (Ntn hydrolases)"/>
    <property type="match status" value="1"/>
</dbReference>
<protein>
    <recommendedName>
        <fullName evidence="2">Glutamine amidotransferase type-2 domain-containing protein</fullName>
    </recommendedName>
</protein>
<feature type="compositionally biased region" description="Polar residues" evidence="1">
    <location>
        <begin position="198"/>
        <end position="212"/>
    </location>
</feature>
<dbReference type="Proteomes" id="UP001500191">
    <property type="component" value="Unassembled WGS sequence"/>
</dbReference>
<feature type="region of interest" description="Disordered" evidence="1">
    <location>
        <begin position="198"/>
        <end position="221"/>
    </location>
</feature>
<dbReference type="EMBL" id="BAAADB010000012">
    <property type="protein sequence ID" value="GAA0508526.1"/>
    <property type="molecule type" value="Genomic_DNA"/>
</dbReference>
<proteinExistence type="predicted"/>
<evidence type="ECO:0000259" key="2">
    <source>
        <dbReference type="PROSITE" id="PS51278"/>
    </source>
</evidence>
<evidence type="ECO:0000313" key="3">
    <source>
        <dbReference type="EMBL" id="GAA0508526.1"/>
    </source>
</evidence>
<accession>A0ABN1BZM7</accession>
<dbReference type="Pfam" id="PF13522">
    <property type="entry name" value="GATase_6"/>
    <property type="match status" value="1"/>
</dbReference>
<dbReference type="RefSeq" id="WP_343757478.1">
    <property type="nucleotide sequence ID" value="NZ_BAAADB010000012.1"/>
</dbReference>
<reference evidence="3 4" key="1">
    <citation type="journal article" date="2019" name="Int. J. Syst. Evol. Microbiol.">
        <title>The Global Catalogue of Microorganisms (GCM) 10K type strain sequencing project: providing services to taxonomists for standard genome sequencing and annotation.</title>
        <authorList>
            <consortium name="The Broad Institute Genomics Platform"/>
            <consortium name="The Broad Institute Genome Sequencing Center for Infectious Disease"/>
            <person name="Wu L."/>
            <person name="Ma J."/>
        </authorList>
    </citation>
    <scope>NUCLEOTIDE SEQUENCE [LARGE SCALE GENOMIC DNA]</scope>
    <source>
        <strain evidence="3 4">JCM 14368</strain>
    </source>
</reference>
<comment type="caution">
    <text evidence="3">The sequence shown here is derived from an EMBL/GenBank/DDBJ whole genome shotgun (WGS) entry which is preliminary data.</text>
</comment>
<feature type="domain" description="Glutamine amidotransferase type-2" evidence="2">
    <location>
        <begin position="2"/>
        <end position="221"/>
    </location>
</feature>
<sequence length="221" mass="22834">MCGVYGYHRRSGPPQADLLAHLATLAGTRGPHAHGHAAAGVRHVALGAVNPAGLSTVVDSVIGHARMTTAGHYQDLSCVQPLQAGPLFIAHNGTVPAHRFHATTHGLTLQTGSDSEVLGQLLARAVTLSGVASLLDHLTPGLPLALLVLDADGSVTAARRAHPLHVRRDPAGTYLCSLPFPGSEPLPDQTVTRFSVQGETSHPLSTTASLRSAQGGPAWTP</sequence>
<dbReference type="InterPro" id="IPR017932">
    <property type="entry name" value="GATase_2_dom"/>
</dbReference>
<name>A0ABN1BZM7_9DEIO</name>